<evidence type="ECO:0000313" key="9">
    <source>
        <dbReference type="EMBL" id="VFT81677.1"/>
    </source>
</evidence>
<evidence type="ECO:0000256" key="4">
    <source>
        <dbReference type="SAM" id="SignalP"/>
    </source>
</evidence>
<dbReference type="EMBL" id="VJMH01001148">
    <property type="protein sequence ID" value="KAF0712988.1"/>
    <property type="molecule type" value="Genomic_DNA"/>
</dbReference>
<dbReference type="PRINTS" id="PR00705">
    <property type="entry name" value="PAPAIN"/>
</dbReference>
<keyword evidence="12" id="KW-1185">Reference proteome</keyword>
<dbReference type="EMBL" id="CAADRA010001148">
    <property type="protein sequence ID" value="VFT81677.1"/>
    <property type="molecule type" value="Genomic_DNA"/>
</dbReference>
<dbReference type="EMBL" id="VJMH01001148">
    <property type="protein sequence ID" value="KAF0712989.1"/>
    <property type="molecule type" value="Genomic_DNA"/>
</dbReference>
<evidence type="ECO:0000256" key="1">
    <source>
        <dbReference type="ARBA" id="ARBA00008455"/>
    </source>
</evidence>
<comment type="similarity">
    <text evidence="1">Belongs to the peptidase C1 family.</text>
</comment>
<dbReference type="SMART" id="SM00645">
    <property type="entry name" value="Pept_C1"/>
    <property type="match status" value="1"/>
</dbReference>
<evidence type="ECO:0000256" key="2">
    <source>
        <dbReference type="ARBA" id="ARBA00023145"/>
    </source>
</evidence>
<dbReference type="EMBL" id="CAADRA010001148">
    <property type="protein sequence ID" value="VFT81678.1"/>
    <property type="molecule type" value="Genomic_DNA"/>
</dbReference>
<dbReference type="Gene3D" id="3.90.70.10">
    <property type="entry name" value="Cysteine proteinases"/>
    <property type="match status" value="1"/>
</dbReference>
<reference evidence="10 12" key="1">
    <citation type="submission" date="2019-03" db="EMBL/GenBank/DDBJ databases">
        <authorList>
            <person name="Gaulin E."/>
            <person name="Dumas B."/>
        </authorList>
    </citation>
    <scope>NUCLEOTIDE SEQUENCE [LARGE SCALE GENOMIC DNA]</scope>
    <source>
        <strain evidence="10">CBS 568.67</strain>
    </source>
</reference>
<dbReference type="InterPro" id="IPR039417">
    <property type="entry name" value="Peptidase_C1A_papain-like"/>
</dbReference>
<dbReference type="CDD" id="cd02248">
    <property type="entry name" value="Peptidase_C1A"/>
    <property type="match status" value="1"/>
</dbReference>
<dbReference type="InterPro" id="IPR013128">
    <property type="entry name" value="Peptidase_C1A"/>
</dbReference>
<organism evidence="10 12">
    <name type="scientific">Aphanomyces stellatus</name>
    <dbReference type="NCBI Taxonomy" id="120398"/>
    <lineage>
        <taxon>Eukaryota</taxon>
        <taxon>Sar</taxon>
        <taxon>Stramenopiles</taxon>
        <taxon>Oomycota</taxon>
        <taxon>Saprolegniomycetes</taxon>
        <taxon>Saprolegniales</taxon>
        <taxon>Verrucalvaceae</taxon>
        <taxon>Aphanomyces</taxon>
    </lineage>
</organism>
<dbReference type="Pfam" id="PF00112">
    <property type="entry name" value="Peptidase_C1"/>
    <property type="match status" value="1"/>
</dbReference>
<dbReference type="OrthoDB" id="65740at2759"/>
<protein>
    <submittedName>
        <fullName evidence="9">Aste57867_4571 protein</fullName>
    </submittedName>
    <submittedName>
        <fullName evidence="10">Aste57867_4572 protein</fullName>
    </submittedName>
    <submittedName>
        <fullName evidence="11">Aste57867_6907 protein</fullName>
    </submittedName>
</protein>
<dbReference type="GO" id="GO:0006508">
    <property type="term" value="P:proteolysis"/>
    <property type="evidence" value="ECO:0007669"/>
    <property type="project" value="InterPro"/>
</dbReference>
<keyword evidence="4" id="KW-0732">Signal</keyword>
<sequence>MKIATLLLLASSATATTLPTVHTLSADDRTALEAELTQWKAKYETIAQAQGLLPAGSTNRTIDDDTDLLQRLLANKHAVDVARKNNPKAQFSTDHKFALMTELEFKKFVSVSFQQGNHTARTLAAEDTAAAQASSVDWTTGSCVPPVRDQGQCGSCWAFSATGVSEMAHCIVTGQLYVLSEQQVTSCDTANGNGGCNGGFPWYAIDYVATNGLCLDSDWPYSSGTSGQTGSCSKSCTKKQLSIGQSVQVSGESALATALNKQPVSVTVEAGNSVWQNYQGGVVTRCPGAQSDHAVIAVGYDGQSYKVRNSWGAGWGEGGYIRLQQGVGDVGTCNVVNSVSYPQINVNPTPTPTSKNPSPSTPSPPTPKPSTTKPTPKPSTPVPQPGCGNCHGCYYPAGNQCLIGWTPSDCQLYNLYYGTVWCN</sequence>
<evidence type="ECO:0000313" key="12">
    <source>
        <dbReference type="Proteomes" id="UP000332933"/>
    </source>
</evidence>
<dbReference type="EMBL" id="CAADRA010003488">
    <property type="protein sequence ID" value="VFT83859.1"/>
    <property type="molecule type" value="Genomic_DNA"/>
</dbReference>
<dbReference type="EMBL" id="VJMH01003476">
    <property type="protein sequence ID" value="KAF0705843.1"/>
    <property type="molecule type" value="Genomic_DNA"/>
</dbReference>
<feature type="signal peptide" evidence="4">
    <location>
        <begin position="1"/>
        <end position="15"/>
    </location>
</feature>
<name>A0A485KBL9_9STRA</name>
<feature type="compositionally biased region" description="Pro residues" evidence="3">
    <location>
        <begin position="359"/>
        <end position="368"/>
    </location>
</feature>
<dbReference type="InterPro" id="IPR000668">
    <property type="entry name" value="Peptidase_C1A_C"/>
</dbReference>
<dbReference type="SUPFAM" id="SSF54001">
    <property type="entry name" value="Cysteine proteinases"/>
    <property type="match status" value="1"/>
</dbReference>
<keyword evidence="2" id="KW-0865">Zymogen</keyword>
<evidence type="ECO:0000313" key="10">
    <source>
        <dbReference type="EMBL" id="VFT81678.1"/>
    </source>
</evidence>
<evidence type="ECO:0000313" key="8">
    <source>
        <dbReference type="EMBL" id="KAF0712989.1"/>
    </source>
</evidence>
<dbReference type="PROSITE" id="PS00139">
    <property type="entry name" value="THIOL_PROTEASE_CYS"/>
    <property type="match status" value="1"/>
</dbReference>
<evidence type="ECO:0000313" key="11">
    <source>
        <dbReference type="EMBL" id="VFT83859.1"/>
    </source>
</evidence>
<proteinExistence type="inferred from homology"/>
<evidence type="ECO:0000313" key="7">
    <source>
        <dbReference type="EMBL" id="KAF0712988.1"/>
    </source>
</evidence>
<evidence type="ECO:0000259" key="5">
    <source>
        <dbReference type="SMART" id="SM00645"/>
    </source>
</evidence>
<evidence type="ECO:0000256" key="3">
    <source>
        <dbReference type="SAM" id="MobiDB-lite"/>
    </source>
</evidence>
<dbReference type="GO" id="GO:0008234">
    <property type="term" value="F:cysteine-type peptidase activity"/>
    <property type="evidence" value="ECO:0007669"/>
    <property type="project" value="InterPro"/>
</dbReference>
<dbReference type="AlphaFoldDB" id="A0A485KBL9"/>
<dbReference type="PANTHER" id="PTHR12411">
    <property type="entry name" value="CYSTEINE PROTEASE FAMILY C1-RELATED"/>
    <property type="match status" value="1"/>
</dbReference>
<gene>
    <name evidence="10" type="primary">Aste57867_4572</name>
    <name evidence="9" type="synonym">Aste57867_4571</name>
    <name evidence="11" type="synonym">Aste57867_6907</name>
    <name evidence="7" type="ORF">As57867_004558</name>
    <name evidence="8" type="ORF">As57867_004559</name>
    <name evidence="6" type="ORF">As57867_006885</name>
    <name evidence="9" type="ORF">ASTE57867_4571</name>
    <name evidence="10" type="ORF">ASTE57867_4572</name>
    <name evidence="11" type="ORF">ASTE57867_6907</name>
</gene>
<feature type="region of interest" description="Disordered" evidence="3">
    <location>
        <begin position="344"/>
        <end position="381"/>
    </location>
</feature>
<feature type="domain" description="Peptidase C1A papain C-terminal" evidence="5">
    <location>
        <begin position="132"/>
        <end position="343"/>
    </location>
</feature>
<accession>A0A485KBL9</accession>
<reference evidence="6" key="2">
    <citation type="submission" date="2019-06" db="EMBL/GenBank/DDBJ databases">
        <title>Genomics analysis of Aphanomyces spp. identifies a new class of oomycete effector associated with host adaptation.</title>
        <authorList>
            <person name="Gaulin E."/>
        </authorList>
    </citation>
    <scope>NUCLEOTIDE SEQUENCE</scope>
    <source>
        <strain evidence="6">CBS 578.67</strain>
    </source>
</reference>
<dbReference type="Proteomes" id="UP000332933">
    <property type="component" value="Unassembled WGS sequence"/>
</dbReference>
<evidence type="ECO:0000313" key="6">
    <source>
        <dbReference type="EMBL" id="KAF0705843.1"/>
    </source>
</evidence>
<dbReference type="InterPro" id="IPR000169">
    <property type="entry name" value="Pept_cys_AS"/>
</dbReference>
<dbReference type="InterPro" id="IPR038765">
    <property type="entry name" value="Papain-like_cys_pep_sf"/>
</dbReference>
<feature type="chain" id="PRO_5033436681" evidence="4">
    <location>
        <begin position="16"/>
        <end position="423"/>
    </location>
</feature>